<evidence type="ECO:0000256" key="1">
    <source>
        <dbReference type="ARBA" id="ARBA00004651"/>
    </source>
</evidence>
<dbReference type="PANTHER" id="PTHR47755">
    <property type="entry name" value="CELL DIVISION PROTEIN FTSX"/>
    <property type="match status" value="1"/>
</dbReference>
<dbReference type="GO" id="GO:0051301">
    <property type="term" value="P:cell division"/>
    <property type="evidence" value="ECO:0007669"/>
    <property type="project" value="UniProtKB-KW"/>
</dbReference>
<evidence type="ECO:0000256" key="10">
    <source>
        <dbReference type="PIRNR" id="PIRNR003097"/>
    </source>
</evidence>
<evidence type="ECO:0000256" key="3">
    <source>
        <dbReference type="ARBA" id="ARBA00021907"/>
    </source>
</evidence>
<feature type="transmembrane region" description="Helical" evidence="11">
    <location>
        <begin position="20"/>
        <end position="40"/>
    </location>
</feature>
<keyword evidence="9 10" id="KW-0131">Cell cycle</keyword>
<proteinExistence type="inferred from homology"/>
<organism evidence="14 15">
    <name type="scientific">Calidithermus terrae</name>
    <dbReference type="NCBI Taxonomy" id="1408545"/>
    <lineage>
        <taxon>Bacteria</taxon>
        <taxon>Thermotogati</taxon>
        <taxon>Deinococcota</taxon>
        <taxon>Deinococci</taxon>
        <taxon>Thermales</taxon>
        <taxon>Thermaceae</taxon>
        <taxon>Calidithermus</taxon>
    </lineage>
</organism>
<evidence type="ECO:0000256" key="2">
    <source>
        <dbReference type="ARBA" id="ARBA00007379"/>
    </source>
</evidence>
<accession>A0A399ECZ8</accession>
<name>A0A399ECZ8_9DEIN</name>
<evidence type="ECO:0000256" key="4">
    <source>
        <dbReference type="ARBA" id="ARBA00022475"/>
    </source>
</evidence>
<evidence type="ECO:0000256" key="9">
    <source>
        <dbReference type="ARBA" id="ARBA00023306"/>
    </source>
</evidence>
<feature type="transmembrane region" description="Helical" evidence="11">
    <location>
        <begin position="160"/>
        <end position="185"/>
    </location>
</feature>
<feature type="domain" description="FtsX extracellular" evidence="13">
    <location>
        <begin position="53"/>
        <end position="140"/>
    </location>
</feature>
<evidence type="ECO:0000313" key="15">
    <source>
        <dbReference type="Proteomes" id="UP000265715"/>
    </source>
</evidence>
<comment type="similarity">
    <text evidence="2 10">Belongs to the ABC-4 integral membrane protein family. FtsX subfamily.</text>
</comment>
<evidence type="ECO:0000259" key="12">
    <source>
        <dbReference type="Pfam" id="PF02687"/>
    </source>
</evidence>
<dbReference type="InterPro" id="IPR003838">
    <property type="entry name" value="ABC3_permease_C"/>
</dbReference>
<comment type="subcellular location">
    <subcellularLocation>
        <location evidence="1">Cell membrane</location>
        <topology evidence="1">Multi-pass membrane protein</topology>
    </subcellularLocation>
</comment>
<keyword evidence="4 10" id="KW-1003">Cell membrane</keyword>
<sequence>MYAISQALRALRHHLTSTLATFTTSLVSFTLLFLLGLVLWNLGKVVSSLEREVEIAAFLKPAADAGALRDQIAAFEEVLEVRVVSKEEALAQLQLSYPYLSQARELIDNPLPDTLRVVLKNPNQVRDTARKIERLEGIESTTYGGEITEQLLRVLGGVRFAALLLIGLLLLDTLFSVMGTIRLSIENRREELRVMQLVGATRRFIQGPFVVEGLFLTLLASLVALGLGLLAYRFLASALQQLLPFLPVLGLNDMLMAGGALVLLAAVLGTGGAYLSSRANLKESDL</sequence>
<dbReference type="PANTHER" id="PTHR47755:SF1">
    <property type="entry name" value="CELL DIVISION PROTEIN FTSX"/>
    <property type="match status" value="1"/>
</dbReference>
<evidence type="ECO:0000256" key="7">
    <source>
        <dbReference type="ARBA" id="ARBA00022989"/>
    </source>
</evidence>
<dbReference type="InterPro" id="IPR004513">
    <property type="entry name" value="FtsX"/>
</dbReference>
<reference evidence="14 15" key="1">
    <citation type="submission" date="2018-08" db="EMBL/GenBank/DDBJ databases">
        <title>Meiothermus terrae DSM 26712 genome sequencing project.</title>
        <authorList>
            <person name="Da Costa M.S."/>
            <person name="Albuquerque L."/>
            <person name="Raposo P."/>
            <person name="Froufe H.J.C."/>
            <person name="Barroso C.S."/>
            <person name="Egas C."/>
        </authorList>
    </citation>
    <scope>NUCLEOTIDE SEQUENCE [LARGE SCALE GENOMIC DNA]</scope>
    <source>
        <strain evidence="14 15">DSM 26712</strain>
    </source>
</reference>
<feature type="domain" description="ABC3 transporter permease C-terminal" evidence="12">
    <location>
        <begin position="164"/>
        <end position="277"/>
    </location>
</feature>
<keyword evidence="6 11" id="KW-0812">Transmembrane</keyword>
<dbReference type="RefSeq" id="WP_119315637.1">
    <property type="nucleotide sequence ID" value="NZ_QXDL01000118.1"/>
</dbReference>
<comment type="caution">
    <text evidence="14">The sequence shown here is derived from an EMBL/GenBank/DDBJ whole genome shotgun (WGS) entry which is preliminary data.</text>
</comment>
<evidence type="ECO:0000313" key="14">
    <source>
        <dbReference type="EMBL" id="RIH82517.1"/>
    </source>
</evidence>
<evidence type="ECO:0000256" key="8">
    <source>
        <dbReference type="ARBA" id="ARBA00023136"/>
    </source>
</evidence>
<keyword evidence="8 10" id="KW-0472">Membrane</keyword>
<dbReference type="PIRSF" id="PIRSF003097">
    <property type="entry name" value="FtsX"/>
    <property type="match status" value="1"/>
</dbReference>
<dbReference type="OrthoDB" id="9813411at2"/>
<dbReference type="Proteomes" id="UP000265715">
    <property type="component" value="Unassembled WGS sequence"/>
</dbReference>
<evidence type="ECO:0000256" key="6">
    <source>
        <dbReference type="ARBA" id="ARBA00022692"/>
    </source>
</evidence>
<dbReference type="Gene3D" id="3.30.70.3040">
    <property type="match status" value="1"/>
</dbReference>
<dbReference type="EMBL" id="QXDL01000118">
    <property type="protein sequence ID" value="RIH82517.1"/>
    <property type="molecule type" value="Genomic_DNA"/>
</dbReference>
<feature type="transmembrane region" description="Helical" evidence="11">
    <location>
        <begin position="255"/>
        <end position="275"/>
    </location>
</feature>
<dbReference type="InterPro" id="IPR040690">
    <property type="entry name" value="FtsX_ECD"/>
</dbReference>
<dbReference type="GO" id="GO:0005886">
    <property type="term" value="C:plasma membrane"/>
    <property type="evidence" value="ECO:0007669"/>
    <property type="project" value="UniProtKB-SubCell"/>
</dbReference>
<keyword evidence="5 10" id="KW-0132">Cell division</keyword>
<dbReference type="AlphaFoldDB" id="A0A399ECZ8"/>
<feature type="transmembrane region" description="Helical" evidence="11">
    <location>
        <begin position="209"/>
        <end position="235"/>
    </location>
</feature>
<dbReference type="Pfam" id="PF02687">
    <property type="entry name" value="FtsX"/>
    <property type="match status" value="1"/>
</dbReference>
<evidence type="ECO:0000256" key="5">
    <source>
        <dbReference type="ARBA" id="ARBA00022618"/>
    </source>
</evidence>
<dbReference type="Pfam" id="PF18075">
    <property type="entry name" value="FtsX_ECD"/>
    <property type="match status" value="1"/>
</dbReference>
<evidence type="ECO:0000256" key="11">
    <source>
        <dbReference type="SAM" id="Phobius"/>
    </source>
</evidence>
<keyword evidence="15" id="KW-1185">Reference proteome</keyword>
<keyword evidence="7 11" id="KW-1133">Transmembrane helix</keyword>
<protein>
    <recommendedName>
        <fullName evidence="3 10">Cell division protein FtsX</fullName>
    </recommendedName>
</protein>
<gene>
    <name evidence="14" type="primary">ftsX</name>
    <name evidence="14" type="ORF">Mterra_02633</name>
</gene>
<evidence type="ECO:0000259" key="13">
    <source>
        <dbReference type="Pfam" id="PF18075"/>
    </source>
</evidence>